<protein>
    <submittedName>
        <fullName evidence="1">Pyridoxamine 5'-phosphate oxidase</fullName>
    </submittedName>
</protein>
<dbReference type="EMBL" id="CSTE01000002">
    <property type="protein sequence ID" value="CQR50587.1"/>
    <property type="molecule type" value="Genomic_DNA"/>
</dbReference>
<dbReference type="Proteomes" id="UP000198902">
    <property type="component" value="Unassembled WGS sequence"/>
</dbReference>
<proteinExistence type="predicted"/>
<name>A0A0D6JRS9_9EURY</name>
<dbReference type="OrthoDB" id="288110at2157"/>
<keyword evidence="2" id="KW-1185">Reference proteome</keyword>
<evidence type="ECO:0000313" key="1">
    <source>
        <dbReference type="EMBL" id="CQR50587.1"/>
    </source>
</evidence>
<dbReference type="InterPro" id="IPR024747">
    <property type="entry name" value="Pyridox_Oxase-rel"/>
</dbReference>
<dbReference type="Pfam" id="PF12900">
    <property type="entry name" value="Pyridox_ox_2"/>
    <property type="match status" value="1"/>
</dbReference>
<accession>A0A0D6JRS9</accession>
<dbReference type="Gene3D" id="2.30.110.10">
    <property type="entry name" value="Electron Transport, Fmn-binding Protein, Chain A"/>
    <property type="match status" value="1"/>
</dbReference>
<gene>
    <name evidence="1" type="ORF">BN996_02069</name>
</gene>
<reference evidence="2" key="1">
    <citation type="submission" date="2015-03" db="EMBL/GenBank/DDBJ databases">
        <authorList>
            <person name="Urmite Genomes"/>
        </authorList>
    </citation>
    <scope>NUCLEOTIDE SEQUENCE [LARGE SCALE GENOMIC DNA]</scope>
    <source>
        <strain evidence="2">Arc-Hr</strain>
    </source>
</reference>
<sequence>MRDIRYVYTVGTDPETVAERLADASSGVLSLADGGRSYAIPAHVFYDADGDRLLFRLTDDGGSEKLAFIEETEEATFVCYEDAGEDSWSVMARGAIRVLPDDERPDAATINELFGGVRVFDEEVDDLDFHLVELELDELTGRETAR</sequence>
<dbReference type="SUPFAM" id="SSF50475">
    <property type="entry name" value="FMN-binding split barrel"/>
    <property type="match status" value="1"/>
</dbReference>
<evidence type="ECO:0000313" key="2">
    <source>
        <dbReference type="Proteomes" id="UP000198902"/>
    </source>
</evidence>
<dbReference type="InterPro" id="IPR012349">
    <property type="entry name" value="Split_barrel_FMN-bd"/>
</dbReference>
<dbReference type="AlphaFoldDB" id="A0A0D6JRS9"/>
<dbReference type="RefSeq" id="WP_089778728.1">
    <property type="nucleotide sequence ID" value="NZ_CABLRR010000002.1"/>
</dbReference>
<organism evidence="1 2">
    <name type="scientific">Haloferax massiliensis</name>
    <dbReference type="NCBI Taxonomy" id="1476858"/>
    <lineage>
        <taxon>Archaea</taxon>
        <taxon>Methanobacteriati</taxon>
        <taxon>Methanobacteriota</taxon>
        <taxon>Stenosarchaea group</taxon>
        <taxon>Halobacteria</taxon>
        <taxon>Halobacteriales</taxon>
        <taxon>Haloferacaceae</taxon>
        <taxon>Haloferax</taxon>
    </lineage>
</organism>